<dbReference type="EMBL" id="JBIHMK010000018">
    <property type="protein sequence ID" value="MFH0248081.1"/>
    <property type="molecule type" value="Genomic_DNA"/>
</dbReference>
<keyword evidence="3" id="KW-1185">Reference proteome</keyword>
<name>A0ABW7HQC4_9ACTN</name>
<evidence type="ECO:0000313" key="2">
    <source>
        <dbReference type="EMBL" id="MFH0248081.1"/>
    </source>
</evidence>
<evidence type="ECO:0000256" key="1">
    <source>
        <dbReference type="SAM" id="MobiDB-lite"/>
    </source>
</evidence>
<accession>A0ABW7HQC4</accession>
<evidence type="ECO:0008006" key="4">
    <source>
        <dbReference type="Google" id="ProtNLM"/>
    </source>
</evidence>
<reference evidence="2 3" key="1">
    <citation type="submission" date="2024-10" db="EMBL/GenBank/DDBJ databases">
        <authorList>
            <person name="Cho J.-C."/>
        </authorList>
    </citation>
    <scope>NUCLEOTIDE SEQUENCE [LARGE SCALE GENOMIC DNA]</scope>
    <source>
        <strain evidence="2 3">KCTC29696</strain>
    </source>
</reference>
<protein>
    <recommendedName>
        <fullName evidence="4">DUF1963 domain-containing protein</fullName>
    </recommendedName>
</protein>
<evidence type="ECO:0000313" key="3">
    <source>
        <dbReference type="Proteomes" id="UP001607069"/>
    </source>
</evidence>
<dbReference type="RefSeq" id="WP_279949227.1">
    <property type="nucleotide sequence ID" value="NZ_BAABEN010000011.1"/>
</dbReference>
<feature type="region of interest" description="Disordered" evidence="1">
    <location>
        <begin position="278"/>
        <end position="299"/>
    </location>
</feature>
<dbReference type="Gene3D" id="2.30.320.10">
    <property type="entry name" value="YwqG-like"/>
    <property type="match status" value="1"/>
</dbReference>
<dbReference type="Proteomes" id="UP001607069">
    <property type="component" value="Unassembled WGS sequence"/>
</dbReference>
<sequence>MSRTTPPRPVDVASVFPELAPLARTAVRLHPRPGAPVADDSSVGGPLLWPADEPWPTCPEHTGPWLIGYTPEDLRTQRRILTEGWARPRTPGADFLTPDERAFIDGLGHTGRRLPVDGPVPLLPVLQLYARDVPSLPCPPGADLLQVLWCSFEHGEDCMPGVRLRWRSAGAVTEVRRTPPPTVVSEGESLPEPCLLNPEPVVEYPAPLELDEELSRRIHAWEEGRPYDYQSDLSVAPGWKLGGWGNWSFCDPWPILCEECGTRMRPFLTLDSSEWDGGTGSWRPLEEQPPDRRPLYPRPHEPTMISIGRGYTMQLYLCPVSFGHPHRQVMQ</sequence>
<feature type="compositionally biased region" description="Basic and acidic residues" evidence="1">
    <location>
        <begin position="284"/>
        <end position="299"/>
    </location>
</feature>
<proteinExistence type="predicted"/>
<gene>
    <name evidence="2" type="ORF">ACG5V6_07625</name>
</gene>
<comment type="caution">
    <text evidence="2">The sequence shown here is derived from an EMBL/GenBank/DDBJ whole genome shotgun (WGS) entry which is preliminary data.</text>
</comment>
<organism evidence="2 3">
    <name type="scientific">Streptomyces chitinivorans</name>
    <dbReference type="NCBI Taxonomy" id="1257027"/>
    <lineage>
        <taxon>Bacteria</taxon>
        <taxon>Bacillati</taxon>
        <taxon>Actinomycetota</taxon>
        <taxon>Actinomycetes</taxon>
        <taxon>Kitasatosporales</taxon>
        <taxon>Streptomycetaceae</taxon>
        <taxon>Streptomyces</taxon>
    </lineage>
</organism>